<feature type="active site" description="For GATase activity" evidence="8">
    <location>
        <position position="2"/>
    </location>
</feature>
<dbReference type="NCBIfam" id="TIGR01536">
    <property type="entry name" value="asn_synth_AEB"/>
    <property type="match status" value="1"/>
</dbReference>
<dbReference type="PANTHER" id="PTHR43284">
    <property type="entry name" value="ASPARAGINE SYNTHETASE (GLUTAMINE-HYDROLYZING)"/>
    <property type="match status" value="1"/>
</dbReference>
<dbReference type="PANTHER" id="PTHR43284:SF1">
    <property type="entry name" value="ASPARAGINE SYNTHETASE"/>
    <property type="match status" value="1"/>
</dbReference>
<evidence type="ECO:0000256" key="3">
    <source>
        <dbReference type="ARBA" id="ARBA00012737"/>
    </source>
</evidence>
<organism evidence="11 12">
    <name type="scientific">Brevundimonas halotolerans</name>
    <dbReference type="NCBI Taxonomy" id="69670"/>
    <lineage>
        <taxon>Bacteria</taxon>
        <taxon>Pseudomonadati</taxon>
        <taxon>Pseudomonadota</taxon>
        <taxon>Alphaproteobacteria</taxon>
        <taxon>Caulobacterales</taxon>
        <taxon>Caulobacteraceae</taxon>
        <taxon>Brevundimonas</taxon>
    </lineage>
</organism>
<dbReference type="OrthoDB" id="9763290at2"/>
<dbReference type="SUPFAM" id="SSF52402">
    <property type="entry name" value="Adenine nucleotide alpha hydrolases-like"/>
    <property type="match status" value="1"/>
</dbReference>
<keyword evidence="4 9" id="KW-0547">Nucleotide-binding</keyword>
<name>A0A7W9A4T0_9CAUL</name>
<dbReference type="Gene3D" id="3.60.20.10">
    <property type="entry name" value="Glutamine Phosphoribosylpyrophosphate, subunit 1, domain 1"/>
    <property type="match status" value="1"/>
</dbReference>
<evidence type="ECO:0000259" key="10">
    <source>
        <dbReference type="PROSITE" id="PS51278"/>
    </source>
</evidence>
<dbReference type="SUPFAM" id="SSF56235">
    <property type="entry name" value="N-terminal nucleophile aminohydrolases (Ntn hydrolases)"/>
    <property type="match status" value="1"/>
</dbReference>
<evidence type="ECO:0000313" key="11">
    <source>
        <dbReference type="EMBL" id="MBB5661411.1"/>
    </source>
</evidence>
<dbReference type="Pfam" id="PF13537">
    <property type="entry name" value="GATase_7"/>
    <property type="match status" value="1"/>
</dbReference>
<keyword evidence="11" id="KW-0436">Ligase</keyword>
<sequence>MCGIAGGSWINPPARLKKAILESLGRMAHRGPDDQGFEIHERPASTTALAQTRLSIIDLTSGGRQPMFTADGRLAMVFNGEIYNYLELRGELRALGHDFRTCSDSEVLLLAWRQWGVACLRRLTGMFAIAVHDREARTLTLVRDAFGIKPLFHAHEAGRLTFASELPALMSLAETRPEPNPQRAYDFLVHGEYDSNEATFIQGVQHVLPGHYRVYDTDAGALGDQIQWWRAPIRQTSTLSFGDAADAVRQAFLDSVKLHLRSDVPLGAALSGGIDSSAVVCAMRHVAPDAPIHTFSYIAAGSPLSEESWVDMVNAHTGAIGHKVVASAEDLAADIDDMILCQGEPFGSTSIYAQYRVYQRAAEKGITVTLDGQGADELLAGYAGYPGQRLRSLLEGPGGLFEAHRFAKAWSRWPARSYRQAWMYYGRENLPDQAYAAARTVMGRPPVPDWIDEDALAEAGVDLRAPRMAARAEGHGRRVVERLGHSLQVHGLPHLLRHGDRNSMKYSLESRVPFLTVDLVELLLGLPEEFLISPTGETKSVFRAAMRGIVPDAILDRRDKIGFATPEREWLATLAPRARHWLEGAENVPFLRKEPLLKAFDDMMAGRTTFSWQAWRWINYVRWYKQLGRM</sequence>
<feature type="binding site" evidence="9">
    <location>
        <position position="104"/>
    </location>
    <ligand>
        <name>L-glutamine</name>
        <dbReference type="ChEBI" id="CHEBI:58359"/>
    </ligand>
</feature>
<evidence type="ECO:0000256" key="8">
    <source>
        <dbReference type="PIRSR" id="PIRSR001589-1"/>
    </source>
</evidence>
<evidence type="ECO:0000313" key="12">
    <source>
        <dbReference type="Proteomes" id="UP000548978"/>
    </source>
</evidence>
<feature type="domain" description="Glutamine amidotransferase type-2" evidence="10">
    <location>
        <begin position="2"/>
        <end position="218"/>
    </location>
</feature>
<keyword evidence="8" id="KW-0061">Asparagine biosynthesis</keyword>
<accession>A0A7W9A4T0</accession>
<evidence type="ECO:0000256" key="5">
    <source>
        <dbReference type="ARBA" id="ARBA00022840"/>
    </source>
</evidence>
<dbReference type="InterPro" id="IPR014729">
    <property type="entry name" value="Rossmann-like_a/b/a_fold"/>
</dbReference>
<dbReference type="PIRSF" id="PIRSF001589">
    <property type="entry name" value="Asn_synthetase_glu-h"/>
    <property type="match status" value="1"/>
</dbReference>
<dbReference type="EC" id="6.3.5.4" evidence="3"/>
<evidence type="ECO:0000256" key="6">
    <source>
        <dbReference type="ARBA" id="ARBA00022962"/>
    </source>
</evidence>
<dbReference type="AlphaFoldDB" id="A0A7W9A4T0"/>
<keyword evidence="8" id="KW-0028">Amino-acid biosynthesis</keyword>
<dbReference type="PROSITE" id="PS51278">
    <property type="entry name" value="GATASE_TYPE_2"/>
    <property type="match status" value="1"/>
</dbReference>
<dbReference type="GO" id="GO:0005829">
    <property type="term" value="C:cytosol"/>
    <property type="evidence" value="ECO:0007669"/>
    <property type="project" value="TreeGrafter"/>
</dbReference>
<dbReference type="RefSeq" id="WP_123285692.1">
    <property type="nucleotide sequence ID" value="NZ_JACIJB010000010.1"/>
</dbReference>
<dbReference type="InterPro" id="IPR029055">
    <property type="entry name" value="Ntn_hydrolases_N"/>
</dbReference>
<keyword evidence="6 8" id="KW-0315">Glutamine amidotransferase</keyword>
<dbReference type="GO" id="GO:0004066">
    <property type="term" value="F:asparagine synthase (glutamine-hydrolyzing) activity"/>
    <property type="evidence" value="ECO:0007669"/>
    <property type="project" value="UniProtKB-EC"/>
</dbReference>
<dbReference type="GO" id="GO:0006529">
    <property type="term" value="P:asparagine biosynthetic process"/>
    <property type="evidence" value="ECO:0007669"/>
    <property type="project" value="UniProtKB-KW"/>
</dbReference>
<dbReference type="EMBL" id="JACIJB010000010">
    <property type="protein sequence ID" value="MBB5661411.1"/>
    <property type="molecule type" value="Genomic_DNA"/>
</dbReference>
<dbReference type="InterPro" id="IPR017932">
    <property type="entry name" value="GATase_2_dom"/>
</dbReference>
<evidence type="ECO:0000256" key="4">
    <source>
        <dbReference type="ARBA" id="ARBA00022741"/>
    </source>
</evidence>
<dbReference type="Proteomes" id="UP000548978">
    <property type="component" value="Unassembled WGS sequence"/>
</dbReference>
<dbReference type="InterPro" id="IPR033738">
    <property type="entry name" value="AsnB_N"/>
</dbReference>
<evidence type="ECO:0000256" key="1">
    <source>
        <dbReference type="ARBA" id="ARBA00005187"/>
    </source>
</evidence>
<dbReference type="GO" id="GO:0005524">
    <property type="term" value="F:ATP binding"/>
    <property type="evidence" value="ECO:0007669"/>
    <property type="project" value="UniProtKB-KW"/>
</dbReference>
<comment type="similarity">
    <text evidence="2">Belongs to the asparagine synthetase family.</text>
</comment>
<evidence type="ECO:0000256" key="9">
    <source>
        <dbReference type="PIRSR" id="PIRSR001589-2"/>
    </source>
</evidence>
<protein>
    <recommendedName>
        <fullName evidence="3">asparagine synthase (glutamine-hydrolyzing)</fullName>
        <ecNumber evidence="3">6.3.5.4</ecNumber>
    </recommendedName>
</protein>
<gene>
    <name evidence="11" type="ORF">FHS65_002172</name>
</gene>
<dbReference type="InterPro" id="IPR051786">
    <property type="entry name" value="ASN_synthetase/amidase"/>
</dbReference>
<dbReference type="InterPro" id="IPR006426">
    <property type="entry name" value="Asn_synth_AEB"/>
</dbReference>
<comment type="caution">
    <text evidence="11">The sequence shown here is derived from an EMBL/GenBank/DDBJ whole genome shotgun (WGS) entry which is preliminary data.</text>
</comment>
<comment type="catalytic activity">
    <reaction evidence="7">
        <text>L-aspartate + L-glutamine + ATP + H2O = L-asparagine + L-glutamate + AMP + diphosphate + H(+)</text>
        <dbReference type="Rhea" id="RHEA:12228"/>
        <dbReference type="ChEBI" id="CHEBI:15377"/>
        <dbReference type="ChEBI" id="CHEBI:15378"/>
        <dbReference type="ChEBI" id="CHEBI:29985"/>
        <dbReference type="ChEBI" id="CHEBI:29991"/>
        <dbReference type="ChEBI" id="CHEBI:30616"/>
        <dbReference type="ChEBI" id="CHEBI:33019"/>
        <dbReference type="ChEBI" id="CHEBI:58048"/>
        <dbReference type="ChEBI" id="CHEBI:58359"/>
        <dbReference type="ChEBI" id="CHEBI:456215"/>
        <dbReference type="EC" id="6.3.5.4"/>
    </reaction>
</comment>
<evidence type="ECO:0000256" key="7">
    <source>
        <dbReference type="ARBA" id="ARBA00048741"/>
    </source>
</evidence>
<proteinExistence type="inferred from homology"/>
<dbReference type="Gene3D" id="3.40.50.620">
    <property type="entry name" value="HUPs"/>
    <property type="match status" value="1"/>
</dbReference>
<dbReference type="CDD" id="cd00712">
    <property type="entry name" value="AsnB"/>
    <property type="match status" value="1"/>
</dbReference>
<evidence type="ECO:0000256" key="2">
    <source>
        <dbReference type="ARBA" id="ARBA00005752"/>
    </source>
</evidence>
<comment type="pathway">
    <text evidence="1">Amino-acid biosynthesis; L-asparagine biosynthesis; L-asparagine from L-aspartate (L-Gln route): step 1/1.</text>
</comment>
<keyword evidence="12" id="KW-1185">Reference proteome</keyword>
<dbReference type="Pfam" id="PF00733">
    <property type="entry name" value="Asn_synthase"/>
    <property type="match status" value="1"/>
</dbReference>
<keyword evidence="5 9" id="KW-0067">ATP-binding</keyword>
<dbReference type="InterPro" id="IPR001962">
    <property type="entry name" value="Asn_synthase"/>
</dbReference>
<reference evidence="11 12" key="1">
    <citation type="submission" date="2020-08" db="EMBL/GenBank/DDBJ databases">
        <title>Genomic Encyclopedia of Type Strains, Phase IV (KMG-IV): sequencing the most valuable type-strain genomes for metagenomic binning, comparative biology and taxonomic classification.</title>
        <authorList>
            <person name="Goeker M."/>
        </authorList>
    </citation>
    <scope>NUCLEOTIDE SEQUENCE [LARGE SCALE GENOMIC DNA]</scope>
    <source>
        <strain evidence="11 12">DSM 24448</strain>
    </source>
</reference>
<dbReference type="CDD" id="cd01991">
    <property type="entry name" value="Asn_synthase_B_C"/>
    <property type="match status" value="1"/>
</dbReference>